<reference evidence="1 2" key="1">
    <citation type="journal article" date="2019" name="Genome Biol. Evol.">
        <title>Day and night: Metabolic profiles and evolutionary relationships of six axenic non-marine cyanobacteria.</title>
        <authorList>
            <person name="Will S.E."/>
            <person name="Henke P."/>
            <person name="Boedeker C."/>
            <person name="Huang S."/>
            <person name="Brinkmann H."/>
            <person name="Rohde M."/>
            <person name="Jarek M."/>
            <person name="Friedl T."/>
            <person name="Seufert S."/>
            <person name="Schumacher M."/>
            <person name="Overmann J."/>
            <person name="Neumann-Schaal M."/>
            <person name="Petersen J."/>
        </authorList>
    </citation>
    <scope>NUCLEOTIDE SEQUENCE [LARGE SCALE GENOMIC DNA]</scope>
    <source>
        <strain evidence="1 2">SAG 39.79</strain>
    </source>
</reference>
<organism evidence="1 2">
    <name type="scientific">Chroococcidiopsis cubana SAG 39.79</name>
    <dbReference type="NCBI Taxonomy" id="388085"/>
    <lineage>
        <taxon>Bacteria</taxon>
        <taxon>Bacillati</taxon>
        <taxon>Cyanobacteriota</taxon>
        <taxon>Cyanophyceae</taxon>
        <taxon>Chroococcidiopsidales</taxon>
        <taxon>Chroococcidiopsidaceae</taxon>
        <taxon>Chroococcidiopsis</taxon>
    </lineage>
</organism>
<evidence type="ECO:0000313" key="1">
    <source>
        <dbReference type="EMBL" id="RUT11975.1"/>
    </source>
</evidence>
<dbReference type="InterPro" id="IPR006059">
    <property type="entry name" value="SBP"/>
</dbReference>
<gene>
    <name evidence="1" type="ORF">DSM107010_27830</name>
</gene>
<dbReference type="Proteomes" id="UP000282574">
    <property type="component" value="Unassembled WGS sequence"/>
</dbReference>
<dbReference type="SUPFAM" id="SSF53850">
    <property type="entry name" value="Periplasmic binding protein-like II"/>
    <property type="match status" value="1"/>
</dbReference>
<dbReference type="CDD" id="cd13585">
    <property type="entry name" value="PBP2_TMBP_like"/>
    <property type="match status" value="1"/>
</dbReference>
<dbReference type="InterPro" id="IPR050490">
    <property type="entry name" value="Bact_solute-bd_prot1"/>
</dbReference>
<dbReference type="PROSITE" id="PS51257">
    <property type="entry name" value="PROKAR_LIPOPROTEIN"/>
    <property type="match status" value="1"/>
</dbReference>
<sequence length="442" mass="48211">MSMTKRLVNRLQPSKLIILTLLGFVLSWVVSCGSGNVATQAPQSNSNSQEIEFWTMQLQPEFTDFFNQKIQAFEKENPGMKVNWVDVPWSAMESKILTSVAAKTAPDVVNLNPDFASVLAGRNAWLTLDNKISPEVRSTYLPNIWQASTLDGKSFGIPWYLTTRVTIYNSDLLKQAGVAKPPATYAELAQVAKQVKEKTGKYAFFATFVPEDSSEVLQSFVQMGVTLVNDKGKAAFNTPAGKAAFQYWVDLYKQELLPQESLTQGHRHGIEMYQAGETALLGTGAEFLKTISTNAPEIAKVSAVAPEITGTTGKKNVAVMNLVIPKDSDRPDAAIKFALFVTNSDNQLAFAKAANVLPSTIPALADSYFKSVPTGDKSEMDRARVVSASQLKQAEVLIPAMENINVLKRAIYENLQAAMLGEKTVDAAIADAAKEWDAKAGK</sequence>
<evidence type="ECO:0000313" key="2">
    <source>
        <dbReference type="Proteomes" id="UP000282574"/>
    </source>
</evidence>
<accession>A0AB37UKU4</accession>
<dbReference type="Gene3D" id="3.40.190.10">
    <property type="entry name" value="Periplasmic binding protein-like II"/>
    <property type="match status" value="2"/>
</dbReference>
<name>A0AB37UKU4_9CYAN</name>
<dbReference type="PANTHER" id="PTHR43649:SF12">
    <property type="entry name" value="DIACETYLCHITOBIOSE BINDING PROTEIN DASA"/>
    <property type="match status" value="1"/>
</dbReference>
<dbReference type="Pfam" id="PF01547">
    <property type="entry name" value="SBP_bac_1"/>
    <property type="match status" value="1"/>
</dbReference>
<dbReference type="AlphaFoldDB" id="A0AB37UKU4"/>
<protein>
    <submittedName>
        <fullName evidence="1">Sugar ABC transporter substrate-binding protein</fullName>
    </submittedName>
</protein>
<dbReference type="EMBL" id="RSCK01000019">
    <property type="protein sequence ID" value="RUT11975.1"/>
    <property type="molecule type" value="Genomic_DNA"/>
</dbReference>
<dbReference type="PANTHER" id="PTHR43649">
    <property type="entry name" value="ARABINOSE-BINDING PROTEIN-RELATED"/>
    <property type="match status" value="1"/>
</dbReference>
<keyword evidence="2" id="KW-1185">Reference proteome</keyword>
<comment type="caution">
    <text evidence="1">The sequence shown here is derived from an EMBL/GenBank/DDBJ whole genome shotgun (WGS) entry which is preliminary data.</text>
</comment>
<proteinExistence type="predicted"/>